<dbReference type="AlphaFoldDB" id="A0A9X1I9S5"/>
<evidence type="ECO:0000256" key="1">
    <source>
        <dbReference type="ARBA" id="ARBA00023239"/>
    </source>
</evidence>
<accession>A0A9X1I9S5</accession>
<dbReference type="Proteomes" id="UP001139311">
    <property type="component" value="Unassembled WGS sequence"/>
</dbReference>
<dbReference type="EMBL" id="JAJAQI010000002">
    <property type="protein sequence ID" value="MCB4820557.1"/>
    <property type="molecule type" value="Genomic_DNA"/>
</dbReference>
<dbReference type="InterPro" id="IPR006680">
    <property type="entry name" value="Amidohydro-rel"/>
</dbReference>
<organism evidence="3 4">
    <name type="scientific">Roseicella aerolata</name>
    <dbReference type="NCBI Taxonomy" id="2883479"/>
    <lineage>
        <taxon>Bacteria</taxon>
        <taxon>Pseudomonadati</taxon>
        <taxon>Pseudomonadota</taxon>
        <taxon>Alphaproteobacteria</taxon>
        <taxon>Acetobacterales</taxon>
        <taxon>Roseomonadaceae</taxon>
        <taxon>Roseicella</taxon>
    </lineage>
</organism>
<evidence type="ECO:0000313" key="3">
    <source>
        <dbReference type="EMBL" id="MCB4820557.1"/>
    </source>
</evidence>
<dbReference type="PANTHER" id="PTHR21240">
    <property type="entry name" value="2-AMINO-3-CARBOXYLMUCONATE-6-SEMIALDEHYDE DECARBOXYLASE"/>
    <property type="match status" value="1"/>
</dbReference>
<dbReference type="Pfam" id="PF04909">
    <property type="entry name" value="Amidohydro_2"/>
    <property type="match status" value="1"/>
</dbReference>
<dbReference type="PANTHER" id="PTHR21240:SF28">
    <property type="entry name" value="ISO-OROTATE DECARBOXYLASE (EUROFUNG)"/>
    <property type="match status" value="1"/>
</dbReference>
<dbReference type="RefSeq" id="WP_226603939.1">
    <property type="nucleotide sequence ID" value="NZ_JAJAQI010000002.1"/>
</dbReference>
<keyword evidence="4" id="KW-1185">Reference proteome</keyword>
<dbReference type="GO" id="GO:0016787">
    <property type="term" value="F:hydrolase activity"/>
    <property type="evidence" value="ECO:0007669"/>
    <property type="project" value="InterPro"/>
</dbReference>
<evidence type="ECO:0000313" key="4">
    <source>
        <dbReference type="Proteomes" id="UP001139311"/>
    </source>
</evidence>
<gene>
    <name evidence="3" type="ORF">LHA35_02270</name>
</gene>
<evidence type="ECO:0000259" key="2">
    <source>
        <dbReference type="Pfam" id="PF04909"/>
    </source>
</evidence>
<proteinExistence type="predicted"/>
<dbReference type="GO" id="GO:0019748">
    <property type="term" value="P:secondary metabolic process"/>
    <property type="evidence" value="ECO:0007669"/>
    <property type="project" value="TreeGrafter"/>
</dbReference>
<dbReference type="Gene3D" id="3.20.20.140">
    <property type="entry name" value="Metal-dependent hydrolases"/>
    <property type="match status" value="1"/>
</dbReference>
<sequence length="367" mass="42269">MSEILERPPSTGQATKLRIIDSDIHPTLRLESDLDPFLPARWRQHIAEYGKLGHGPYAKRNTYPRFQPALSRRDAWPPSGGPPGSDLDFMRAQLLDLYDIEYGILEPLMPSNLVRNLELAAALCGAINDWQVATFTSREKRLRASILIPFEDPKAAVAEIEKRAGDRNFAQIQLTSRSTEPLGRPRYWPIFEAAAHYNLPIGMHIGGEAGHAPTASGWPSFYIEDHHGLIHSMQCQATSMVLEGVFERFPTLRIIMIEGGLAWIPSLGWRLDRNWRKMRSEVPHLKRPPSDYMRQNFWVSTQPMEEPENPEDLRRILSWIGWDRVLFATDYPHWDFDDPRYAFPCQLTEAERRAIFRGNAEKVYRLD</sequence>
<keyword evidence="1" id="KW-0456">Lyase</keyword>
<feature type="domain" description="Amidohydrolase-related" evidence="2">
    <location>
        <begin position="20"/>
        <end position="366"/>
    </location>
</feature>
<dbReference type="InterPro" id="IPR032466">
    <property type="entry name" value="Metal_Hydrolase"/>
</dbReference>
<dbReference type="SUPFAM" id="SSF51556">
    <property type="entry name" value="Metallo-dependent hydrolases"/>
    <property type="match status" value="1"/>
</dbReference>
<name>A0A9X1I9S5_9PROT</name>
<reference evidence="3" key="1">
    <citation type="submission" date="2021-10" db="EMBL/GenBank/DDBJ databases">
        <title>Roseicella aerolatum sp. nov., isolated from aerosols of e-waste dismantling site.</title>
        <authorList>
            <person name="Qin T."/>
        </authorList>
    </citation>
    <scope>NUCLEOTIDE SEQUENCE</scope>
    <source>
        <strain evidence="3">GB24</strain>
    </source>
</reference>
<dbReference type="GO" id="GO:0016831">
    <property type="term" value="F:carboxy-lyase activity"/>
    <property type="evidence" value="ECO:0007669"/>
    <property type="project" value="InterPro"/>
</dbReference>
<protein>
    <submittedName>
        <fullName evidence="3">Amidohydrolase</fullName>
    </submittedName>
</protein>
<comment type="caution">
    <text evidence="3">The sequence shown here is derived from an EMBL/GenBank/DDBJ whole genome shotgun (WGS) entry which is preliminary data.</text>
</comment>
<dbReference type="GO" id="GO:0005737">
    <property type="term" value="C:cytoplasm"/>
    <property type="evidence" value="ECO:0007669"/>
    <property type="project" value="TreeGrafter"/>
</dbReference>
<dbReference type="InterPro" id="IPR032465">
    <property type="entry name" value="ACMSD"/>
</dbReference>